<protein>
    <submittedName>
        <fullName evidence="1">Uncharacterized protein</fullName>
    </submittedName>
</protein>
<gene>
    <name evidence="1" type="ORF">M972_11972</name>
</gene>
<dbReference type="Proteomes" id="UP000223596">
    <property type="component" value="Unassembled WGS sequence"/>
</dbReference>
<name>A0AB36TG84_ACETH</name>
<evidence type="ECO:0000313" key="1">
    <source>
        <dbReference type="EMBL" id="PFH02205.1"/>
    </source>
</evidence>
<accession>A0AB36TG84</accession>
<dbReference type="RefSeq" id="WP_003517027.1">
    <property type="nucleotide sequence ID" value="NZ_CP013828.1"/>
</dbReference>
<evidence type="ECO:0000313" key="2">
    <source>
        <dbReference type="Proteomes" id="UP000223596"/>
    </source>
</evidence>
<proteinExistence type="predicted"/>
<organism evidence="1 2">
    <name type="scientific">Acetivibrio thermocellus AD2</name>
    <dbReference type="NCBI Taxonomy" id="1138384"/>
    <lineage>
        <taxon>Bacteria</taxon>
        <taxon>Bacillati</taxon>
        <taxon>Bacillota</taxon>
        <taxon>Clostridia</taxon>
        <taxon>Eubacteriales</taxon>
        <taxon>Oscillospiraceae</taxon>
        <taxon>Acetivibrio</taxon>
    </lineage>
</organism>
<reference evidence="1 2" key="1">
    <citation type="submission" date="2017-09" db="EMBL/GenBank/DDBJ databases">
        <title>Evaluation of Pacific Biosciences Sequencing Technology to Finishing C. thermocellum Genome Sequences.</title>
        <authorList>
            <person name="Brown S."/>
        </authorList>
    </citation>
    <scope>NUCLEOTIDE SEQUENCE [LARGE SCALE GENOMIC DNA]</scope>
    <source>
        <strain evidence="1 2">AD2</strain>
    </source>
</reference>
<dbReference type="EMBL" id="PDBW01000001">
    <property type="protein sequence ID" value="PFH02205.1"/>
    <property type="molecule type" value="Genomic_DNA"/>
</dbReference>
<dbReference type="AlphaFoldDB" id="A0AB36TG84"/>
<comment type="caution">
    <text evidence="1">The sequence shown here is derived from an EMBL/GenBank/DDBJ whole genome shotgun (WGS) entry which is preliminary data.</text>
</comment>
<sequence length="93" mass="11238">MNRLEKFRYIRNIRRRNRLAVVLSFLLLFSGILVADSSMNRLMNRESGPGVVYMAPYGDTHYYIRFLNEDIYINVKYIKEDIKKLKNWLSRIF</sequence>